<dbReference type="SMART" id="SM00421">
    <property type="entry name" value="HTH_LUXR"/>
    <property type="match status" value="1"/>
</dbReference>
<feature type="region of interest" description="Disordered" evidence="2">
    <location>
        <begin position="1"/>
        <end position="41"/>
    </location>
</feature>
<gene>
    <name evidence="5" type="ORF">SAMN05192568_104330</name>
</gene>
<dbReference type="Pfam" id="PF00196">
    <property type="entry name" value="GerE"/>
    <property type="match status" value="1"/>
</dbReference>
<proteinExistence type="predicted"/>
<protein>
    <submittedName>
        <fullName evidence="5">Transcriptional regulator, LuxR family</fullName>
    </submittedName>
</protein>
<evidence type="ECO:0000259" key="3">
    <source>
        <dbReference type="PROSITE" id="PS50043"/>
    </source>
</evidence>
<dbReference type="STRING" id="582667.SAMN05192568_104330"/>
<dbReference type="InterPro" id="IPR036388">
    <property type="entry name" value="WH-like_DNA-bd_sf"/>
</dbReference>
<evidence type="ECO:0000256" key="2">
    <source>
        <dbReference type="SAM" id="MobiDB-lite"/>
    </source>
</evidence>
<feature type="domain" description="HTH luxR-type" evidence="3">
    <location>
        <begin position="451"/>
        <end position="516"/>
    </location>
</feature>
<evidence type="ECO:0000313" key="5">
    <source>
        <dbReference type="EMBL" id="SFM65415.1"/>
    </source>
</evidence>
<keyword evidence="6" id="KW-1185">Reference proteome</keyword>
<dbReference type="InterPro" id="IPR000014">
    <property type="entry name" value="PAS"/>
</dbReference>
<name>A0A1I4SLV8_9HYPH</name>
<dbReference type="Pfam" id="PF13426">
    <property type="entry name" value="PAS_9"/>
    <property type="match status" value="2"/>
</dbReference>
<dbReference type="Gene3D" id="3.30.450.20">
    <property type="entry name" value="PAS domain"/>
    <property type="match status" value="3"/>
</dbReference>
<dbReference type="PANTHER" id="PTHR43214:SF38">
    <property type="entry name" value="NITRATE_NITRITE RESPONSE REGULATOR PROTEIN NARL"/>
    <property type="match status" value="1"/>
</dbReference>
<reference evidence="6" key="1">
    <citation type="submission" date="2016-10" db="EMBL/GenBank/DDBJ databases">
        <authorList>
            <person name="Varghese N."/>
            <person name="Submissions S."/>
        </authorList>
    </citation>
    <scope>NUCLEOTIDE SEQUENCE [LARGE SCALE GENOMIC DNA]</scope>
    <source>
        <strain evidence="6">BL36</strain>
    </source>
</reference>
<dbReference type="PROSITE" id="PS50043">
    <property type="entry name" value="HTH_LUXR_2"/>
    <property type="match status" value="1"/>
</dbReference>
<keyword evidence="1" id="KW-0238">DNA-binding</keyword>
<evidence type="ECO:0000256" key="1">
    <source>
        <dbReference type="ARBA" id="ARBA00023125"/>
    </source>
</evidence>
<feature type="compositionally biased region" description="Gly residues" evidence="2">
    <location>
        <begin position="28"/>
        <end position="37"/>
    </location>
</feature>
<dbReference type="SUPFAM" id="SSF46894">
    <property type="entry name" value="C-terminal effector domain of the bipartite response regulators"/>
    <property type="match status" value="1"/>
</dbReference>
<dbReference type="SMART" id="SM00091">
    <property type="entry name" value="PAS"/>
    <property type="match status" value="3"/>
</dbReference>
<dbReference type="GO" id="GO:0006355">
    <property type="term" value="P:regulation of DNA-templated transcription"/>
    <property type="evidence" value="ECO:0007669"/>
    <property type="project" value="InterPro"/>
</dbReference>
<organism evidence="5 6">
    <name type="scientific">Methylobacterium pseudosasicola</name>
    <dbReference type="NCBI Taxonomy" id="582667"/>
    <lineage>
        <taxon>Bacteria</taxon>
        <taxon>Pseudomonadati</taxon>
        <taxon>Pseudomonadota</taxon>
        <taxon>Alphaproteobacteria</taxon>
        <taxon>Hyphomicrobiales</taxon>
        <taxon>Methylobacteriaceae</taxon>
        <taxon>Methylobacterium</taxon>
    </lineage>
</organism>
<dbReference type="EMBL" id="FOTK01000043">
    <property type="protein sequence ID" value="SFM65415.1"/>
    <property type="molecule type" value="Genomic_DNA"/>
</dbReference>
<dbReference type="InterPro" id="IPR000792">
    <property type="entry name" value="Tscrpt_reg_LuxR_C"/>
</dbReference>
<accession>A0A1I4SLV8</accession>
<dbReference type="CDD" id="cd00130">
    <property type="entry name" value="PAS"/>
    <property type="match status" value="2"/>
</dbReference>
<evidence type="ECO:0000313" key="6">
    <source>
        <dbReference type="Proteomes" id="UP000199048"/>
    </source>
</evidence>
<evidence type="ECO:0000259" key="4">
    <source>
        <dbReference type="PROSITE" id="PS50112"/>
    </source>
</evidence>
<dbReference type="CDD" id="cd06170">
    <property type="entry name" value="LuxR_C_like"/>
    <property type="match status" value="1"/>
</dbReference>
<dbReference type="PRINTS" id="PR00038">
    <property type="entry name" value="HTHLUXR"/>
</dbReference>
<dbReference type="PROSITE" id="PS50112">
    <property type="entry name" value="PAS"/>
    <property type="match status" value="1"/>
</dbReference>
<dbReference type="InterPro" id="IPR016032">
    <property type="entry name" value="Sig_transdc_resp-reg_C-effctor"/>
</dbReference>
<dbReference type="Pfam" id="PF13188">
    <property type="entry name" value="PAS_8"/>
    <property type="match status" value="1"/>
</dbReference>
<dbReference type="Gene3D" id="1.10.10.10">
    <property type="entry name" value="Winged helix-like DNA-binding domain superfamily/Winged helix DNA-binding domain"/>
    <property type="match status" value="1"/>
</dbReference>
<dbReference type="AlphaFoldDB" id="A0A1I4SLV8"/>
<dbReference type="OrthoDB" id="434992at2"/>
<dbReference type="InterPro" id="IPR035965">
    <property type="entry name" value="PAS-like_dom_sf"/>
</dbReference>
<dbReference type="InterPro" id="IPR039420">
    <property type="entry name" value="WalR-like"/>
</dbReference>
<feature type="domain" description="PAS" evidence="4">
    <location>
        <begin position="172"/>
        <end position="223"/>
    </location>
</feature>
<sequence>MNPKVNPKNPPVGSRRPPGPEVELTGARGAGGHGLGRGPIARDANRSELRQLVAGLSEGVILVEPDQRISWANDAALAMHGVAALSDLGATVDAYRARFSLRYRNNRAPDRYPIERVMEGETFRDVVVEVRHADRPGIDFVHSLRSLVVTDAGGRPTFLALIIKDISAQFEAEERFDSAFNANPAPAVIVRLSDLRLVRVNAGFLEITGYARDKLLGRSVYEVDLLAGAHGRERALEHLSAGEPIPHREALLCRPDGGDRAVIVAGQPIEMGELACMLFTFADLEPRRKAETALRQSEERFAKAFRLTPVPTVLTRASDHVVTGVNEAFVRVFGRAEKDTLGRTVAETGLWVDAAARERFEATLTNEGSALGVETCVRDGGGTALDCLVSAERVVINGEDAVLAVLQDITERKRSERELYSAIETVMTDASWFSRGLVEKLSVLRNPGDGARAAMPDLTARERQVLDLICRGQSDKAIGQALVLSGSTVRNHAAALYRKIGVNRRTQAVVWGRDHGFPAT</sequence>
<dbReference type="SUPFAM" id="SSF55785">
    <property type="entry name" value="PYP-like sensor domain (PAS domain)"/>
    <property type="match status" value="3"/>
</dbReference>
<dbReference type="GO" id="GO:0003677">
    <property type="term" value="F:DNA binding"/>
    <property type="evidence" value="ECO:0007669"/>
    <property type="project" value="UniProtKB-KW"/>
</dbReference>
<dbReference type="Proteomes" id="UP000199048">
    <property type="component" value="Unassembled WGS sequence"/>
</dbReference>
<dbReference type="NCBIfam" id="TIGR00229">
    <property type="entry name" value="sensory_box"/>
    <property type="match status" value="2"/>
</dbReference>
<dbReference type="PANTHER" id="PTHR43214">
    <property type="entry name" value="TWO-COMPONENT RESPONSE REGULATOR"/>
    <property type="match status" value="1"/>
</dbReference>